<name>A0AAV9ZX98_9AGAR</name>
<evidence type="ECO:0000313" key="2">
    <source>
        <dbReference type="Proteomes" id="UP001362999"/>
    </source>
</evidence>
<sequence>MEVDNYGALEDDLGVPDPDNGLVEIESTVLPPERFIYVRHHPNAEKPLPEIIPLESSSSYIPPSSSGSPAHPTGRPFAPFRNFADYQFASYYSCAVKRPMPKADIDEDLRLHHSGVYSSECLITFRNHRDLNQSLAAARVTNVAFESRTFVVKFKGKSYNIDVEFRDPWKVMKRWIRDEALASVSTWYSQEKYLCLNGEIDLSNPLYDEPWTGTDWREIDDNLPEKAKYPPCFAGLHIWLDKGLVSTKVKMHPLLIRACWIASETRNGSGNGGGTLAGFVRLPPELREIDPKTLSGSARSEYDQLKRQIYHAVCGLILSSLRERSKGGETFKFGDGVIRTAYPGILIESMDFEEIAAWLAIRNSKELHPCPQCLVHRDELHHLSHEYPARTAVSTKRVMADAPPGPKTAREEYLKEYGMHDFKHFLWEFGNSDLYKAVSYDKLHFFDGGIFGRHGWGLLKEYLQNNQLASTFNQSMDRFPRWRNLKHISGATNINYSEGQTFCVLPCLVQLVSSDSGLVQFMRALQKIQVMLGLEVTTKSRLEYLRELQIEYKACCEKITEKYGKSFNYLKHHFLSHAIDNFQGKGTSRNQNTRVGEGFQQEVSEIKLPTART</sequence>
<dbReference type="Pfam" id="PF18759">
    <property type="entry name" value="Plavaka"/>
    <property type="match status" value="1"/>
</dbReference>
<organism evidence="1 2">
    <name type="scientific">Favolaschia claudopus</name>
    <dbReference type="NCBI Taxonomy" id="2862362"/>
    <lineage>
        <taxon>Eukaryota</taxon>
        <taxon>Fungi</taxon>
        <taxon>Dikarya</taxon>
        <taxon>Basidiomycota</taxon>
        <taxon>Agaricomycotina</taxon>
        <taxon>Agaricomycetes</taxon>
        <taxon>Agaricomycetidae</taxon>
        <taxon>Agaricales</taxon>
        <taxon>Marasmiineae</taxon>
        <taxon>Mycenaceae</taxon>
        <taxon>Favolaschia</taxon>
    </lineage>
</organism>
<dbReference type="EMBL" id="JAWWNJ010000102">
    <property type="protein sequence ID" value="KAK6995696.1"/>
    <property type="molecule type" value="Genomic_DNA"/>
</dbReference>
<keyword evidence="2" id="KW-1185">Reference proteome</keyword>
<dbReference type="Proteomes" id="UP001362999">
    <property type="component" value="Unassembled WGS sequence"/>
</dbReference>
<comment type="caution">
    <text evidence="1">The sequence shown here is derived from an EMBL/GenBank/DDBJ whole genome shotgun (WGS) entry which is preliminary data.</text>
</comment>
<reference evidence="1 2" key="1">
    <citation type="journal article" date="2024" name="J Genomics">
        <title>Draft genome sequencing and assembly of Favolaschia claudopus CIRM-BRFM 2984 isolated from oak limbs.</title>
        <authorList>
            <person name="Navarro D."/>
            <person name="Drula E."/>
            <person name="Chaduli D."/>
            <person name="Cazenave R."/>
            <person name="Ahrendt S."/>
            <person name="Wang J."/>
            <person name="Lipzen A."/>
            <person name="Daum C."/>
            <person name="Barry K."/>
            <person name="Grigoriev I.V."/>
            <person name="Favel A."/>
            <person name="Rosso M.N."/>
            <person name="Martin F."/>
        </authorList>
    </citation>
    <scope>NUCLEOTIDE SEQUENCE [LARGE SCALE GENOMIC DNA]</scope>
    <source>
        <strain evidence="1 2">CIRM-BRFM 2984</strain>
    </source>
</reference>
<protein>
    <submittedName>
        <fullName evidence="1">Uncharacterized protein</fullName>
    </submittedName>
</protein>
<dbReference type="InterPro" id="IPR041078">
    <property type="entry name" value="Plavaka"/>
</dbReference>
<dbReference type="AlphaFoldDB" id="A0AAV9ZX98"/>
<accession>A0AAV9ZX98</accession>
<gene>
    <name evidence="1" type="ORF">R3P38DRAFT_2567072</name>
</gene>
<evidence type="ECO:0000313" key="1">
    <source>
        <dbReference type="EMBL" id="KAK6995696.1"/>
    </source>
</evidence>
<proteinExistence type="predicted"/>